<gene>
    <name evidence="2" type="ORF">JCM9140_192</name>
</gene>
<feature type="region of interest" description="Disordered" evidence="1">
    <location>
        <begin position="1"/>
        <end position="102"/>
    </location>
</feature>
<feature type="compositionally biased region" description="Basic and acidic residues" evidence="1">
    <location>
        <begin position="81"/>
        <end position="102"/>
    </location>
</feature>
<comment type="caution">
    <text evidence="2">The sequence shown here is derived from an EMBL/GenBank/DDBJ whole genome shotgun (WGS) entry which is preliminary data.</text>
</comment>
<evidence type="ECO:0000313" key="3">
    <source>
        <dbReference type="Proteomes" id="UP000018890"/>
    </source>
</evidence>
<evidence type="ECO:0000256" key="1">
    <source>
        <dbReference type="SAM" id="MobiDB-lite"/>
    </source>
</evidence>
<organism evidence="2 3">
    <name type="scientific">Halalkalibacter wakoensis JCM 9140</name>
    <dbReference type="NCBI Taxonomy" id="1236970"/>
    <lineage>
        <taxon>Bacteria</taxon>
        <taxon>Bacillati</taxon>
        <taxon>Bacillota</taxon>
        <taxon>Bacilli</taxon>
        <taxon>Bacillales</taxon>
        <taxon>Bacillaceae</taxon>
        <taxon>Halalkalibacter</taxon>
    </lineage>
</organism>
<dbReference type="STRING" id="1236970.JCM9140_192"/>
<dbReference type="AlphaFoldDB" id="W4PYS8"/>
<dbReference type="Proteomes" id="UP000018890">
    <property type="component" value="Unassembled WGS sequence"/>
</dbReference>
<reference evidence="2" key="1">
    <citation type="journal article" date="2014" name="Genome Announc.">
        <title>Draft Genome Sequences of Three Alkaliphilic Bacillus Strains, Bacillus wakoensis JCM 9140T, Bacillus akibai JCM 9157T, and Bacillus hemicellulosilyticus JCM 9152T.</title>
        <authorList>
            <person name="Yuki M."/>
            <person name="Oshima K."/>
            <person name="Suda W."/>
            <person name="Oshida Y."/>
            <person name="Kitamura K."/>
            <person name="Iida T."/>
            <person name="Hattori M."/>
            <person name="Ohkuma M."/>
        </authorList>
    </citation>
    <scope>NUCLEOTIDE SEQUENCE [LARGE SCALE GENOMIC DNA]</scope>
    <source>
        <strain evidence="2">JCM 9140</strain>
    </source>
</reference>
<proteinExistence type="predicted"/>
<sequence length="102" mass="12145">MSLRPIEVQGSVPISQKTGKIQEQLQQRGQISHDLLTEQQKQQEQKRRKKVNESEGKERVRLNQEDKKQNHPKKKNKKRKQEIEEQEKIDHPYKGKFIDFSG</sequence>
<feature type="compositionally biased region" description="Basic residues" evidence="1">
    <location>
        <begin position="70"/>
        <end position="80"/>
    </location>
</feature>
<accession>W4PYS8</accession>
<feature type="compositionally biased region" description="Basic and acidic residues" evidence="1">
    <location>
        <begin position="41"/>
        <end position="69"/>
    </location>
</feature>
<keyword evidence="3" id="KW-1185">Reference proteome</keyword>
<evidence type="ECO:0008006" key="4">
    <source>
        <dbReference type="Google" id="ProtNLM"/>
    </source>
</evidence>
<name>W4PYS8_9BACI</name>
<feature type="compositionally biased region" description="Polar residues" evidence="1">
    <location>
        <begin position="12"/>
        <end position="30"/>
    </location>
</feature>
<dbReference type="EMBL" id="BAUT01000001">
    <property type="protein sequence ID" value="GAE24279.1"/>
    <property type="molecule type" value="Genomic_DNA"/>
</dbReference>
<dbReference type="RefSeq" id="WP_034741012.1">
    <property type="nucleotide sequence ID" value="NZ_BAUT01000001.1"/>
</dbReference>
<protein>
    <recommendedName>
        <fullName evidence="4">RNA polymerase subunit sigma</fullName>
    </recommendedName>
</protein>
<dbReference type="OrthoDB" id="2476294at2"/>
<evidence type="ECO:0000313" key="2">
    <source>
        <dbReference type="EMBL" id="GAE24279.1"/>
    </source>
</evidence>